<feature type="compositionally biased region" description="Basic and acidic residues" evidence="2">
    <location>
        <begin position="1267"/>
        <end position="1282"/>
    </location>
</feature>
<feature type="region of interest" description="Disordered" evidence="2">
    <location>
        <begin position="1"/>
        <end position="24"/>
    </location>
</feature>
<evidence type="ECO:0000313" key="4">
    <source>
        <dbReference type="Proteomes" id="UP001628179"/>
    </source>
</evidence>
<reference evidence="3 4" key="1">
    <citation type="submission" date="2024-09" db="EMBL/GenBank/DDBJ databases">
        <title>Itraconazole resistance in Madurella fahalii resulting from another homologue of gene encoding cytochrome P450 14-alpha sterol demethylase (CYP51).</title>
        <authorList>
            <person name="Yoshioka I."/>
            <person name="Fahal A.H."/>
            <person name="Kaneko S."/>
            <person name="Yaguchi T."/>
        </authorList>
    </citation>
    <scope>NUCLEOTIDE SEQUENCE [LARGE SCALE GENOMIC DNA]</scope>
    <source>
        <strain evidence="3 4">IFM 68171</strain>
    </source>
</reference>
<gene>
    <name evidence="3" type="ORF">MFIFM68171_04574</name>
</gene>
<feature type="region of interest" description="Disordered" evidence="2">
    <location>
        <begin position="407"/>
        <end position="497"/>
    </location>
</feature>
<feature type="region of interest" description="Disordered" evidence="2">
    <location>
        <begin position="1267"/>
        <end position="1352"/>
    </location>
</feature>
<dbReference type="Gene3D" id="1.10.287.1490">
    <property type="match status" value="1"/>
</dbReference>
<feature type="region of interest" description="Disordered" evidence="2">
    <location>
        <begin position="652"/>
        <end position="681"/>
    </location>
</feature>
<feature type="region of interest" description="Disordered" evidence="2">
    <location>
        <begin position="530"/>
        <end position="555"/>
    </location>
</feature>
<dbReference type="CDD" id="cd00024">
    <property type="entry name" value="CD_CSD"/>
    <property type="match status" value="1"/>
</dbReference>
<dbReference type="EMBL" id="BAAFSV010000002">
    <property type="protein sequence ID" value="GAB1314364.1"/>
    <property type="molecule type" value="Genomic_DNA"/>
</dbReference>
<dbReference type="GeneID" id="98175317"/>
<organism evidence="3 4">
    <name type="scientific">Madurella fahalii</name>
    <dbReference type="NCBI Taxonomy" id="1157608"/>
    <lineage>
        <taxon>Eukaryota</taxon>
        <taxon>Fungi</taxon>
        <taxon>Dikarya</taxon>
        <taxon>Ascomycota</taxon>
        <taxon>Pezizomycotina</taxon>
        <taxon>Sordariomycetes</taxon>
        <taxon>Sordariomycetidae</taxon>
        <taxon>Sordariales</taxon>
        <taxon>Sordariales incertae sedis</taxon>
        <taxon>Madurella</taxon>
    </lineage>
</organism>
<feature type="region of interest" description="Disordered" evidence="2">
    <location>
        <begin position="566"/>
        <end position="585"/>
    </location>
</feature>
<accession>A0ABQ0G9D4</accession>
<feature type="region of interest" description="Disordered" evidence="2">
    <location>
        <begin position="190"/>
        <end position="233"/>
    </location>
</feature>
<dbReference type="SUPFAM" id="SSF54160">
    <property type="entry name" value="Chromo domain-like"/>
    <property type="match status" value="1"/>
</dbReference>
<feature type="region of interest" description="Disordered" evidence="2">
    <location>
        <begin position="248"/>
        <end position="294"/>
    </location>
</feature>
<feature type="region of interest" description="Disordered" evidence="2">
    <location>
        <begin position="318"/>
        <end position="345"/>
    </location>
</feature>
<feature type="compositionally biased region" description="Polar residues" evidence="2">
    <location>
        <begin position="415"/>
        <end position="426"/>
    </location>
</feature>
<evidence type="ECO:0000313" key="3">
    <source>
        <dbReference type="EMBL" id="GAB1314364.1"/>
    </source>
</evidence>
<sequence length="1352" mass="148237">MTKQVPAKSTKSRRRKSARAKSTLRAPIPDETFYEIRGIVDEKYVGEKLLYKVDWVDNPTTGERYDPTWEPAENVTEAAVAAWETEKRQTRCAELVRPHSSVGTDSQPVLPPNWRAKRWRALSVPEEQERLLKRARSSFDSGYTSTDGNDEAGWALVQSVPENKGEIVLEIPVPPGFDPSEYRIISLSQSAPPSQEVPLLAPATSSAGSHDQTRGQVSQRTIPDSQDDFESLPTQSSVTISATLAEVGPSEPISQPATGGGSLGPDIDHRGVEIGGQTSRSDLDIPSRQPEDSYHNARPSFYLFEIFEVQPVPDHDLVGRLEHSRGGSQPTADSPWPEGFLTQPEYDLPLGFGGAELSGASQLLTHTTSRNQSEHQDPAPDSQSVSALRGCSFLTTADSNLHSQAAQAVPPLHSNPGQIRSQTQEVNRPGEEEIVPETVHKVRRRSAASISDQSVSQPPRKKRQGLASNSTSSIAPLDGDCCLSIPQPNKKVSRRHTTQIAVMDGPPAEETPRSAVDLMRQLQADVFGTSPEFVGSRDTRSEPALTSPSTVLPGTDNIAHHLGRAATRGANDPSTDATSSKEHPLSAVEELNRRIGMGIKMPTQHAVGGQHSMGYEQPLETVAPSDLTTSISHITGIGDVLSSGDPQILDEVAEDPIRTSTNDERDQSPQEMGHDEQEDETHARNFVVTLPMAANTRSKYLETIAENKATMIEFGEVFANSVSSLPDAELVAKMDRIFEQLLSLCDLPAYDDTLLELGTGEMMKHATGSNSKFSFVYEFLNGLWDINARVLILSQPGRVFDYLQAIVSAADFPYTVLGQADVIGQLREGMSVILAVAGQDLTMVQGVVDVVLAFDHAARSVELPAGLGYDSMVPIVLSLVATYSLEHIDQQLLQQEPDLDGLERKNALNLATAAAKEHLRNPERGYPEPHEAAEIFANFLRSPEAGLAWEPHPLPADVFELWLSSQDRAQGSQTELHQTDVSNLLSGRKRRLDDVEEGTPKRTRLIDLQQPSRNVTPARMSDLLKRTLASHPANSRASTPVEVPVDQLERMADRIAELEDRLAAQNTIESKTREHMTSLESQIQSYERTLRSLETKFHDALHDRAEFEKERKTAVEKATAATERLEARNREVEGLKEKVKLLESRLADANTTMANSTVPEIARLAQMEKELEEALATVQKLERKVRGIENDLEYSRKAYQDASNAHSELNQENRELKNKIADLEKRASDNLLKIQQIHAQNETAAVGAQIDDLRATLENRERELERAKDELRNLKNNRRETRQGSVPRSPRPGVMSPRPGRGVGNGGGGGTGSRGTSPAPLMSSDGLGGTPVPGMTFFPPAGNAGRWGHLRD</sequence>
<proteinExistence type="predicted"/>
<comment type="subunit">
    <text evidence="1">Component of the NuA4 histone acetyltransferase complex.</text>
</comment>
<dbReference type="Proteomes" id="UP001628179">
    <property type="component" value="Unassembled WGS sequence"/>
</dbReference>
<comment type="caution">
    <text evidence="3">The sequence shown here is derived from an EMBL/GenBank/DDBJ whole genome shotgun (WGS) entry which is preliminary data.</text>
</comment>
<dbReference type="Gene3D" id="2.40.50.40">
    <property type="match status" value="1"/>
</dbReference>
<name>A0ABQ0G9D4_9PEZI</name>
<feature type="compositionally biased region" description="Polar residues" evidence="2">
    <location>
        <begin position="448"/>
        <end position="457"/>
    </location>
</feature>
<feature type="compositionally biased region" description="Basic and acidic residues" evidence="2">
    <location>
        <begin position="655"/>
        <end position="681"/>
    </location>
</feature>
<dbReference type="RefSeq" id="XP_070916095.1">
    <property type="nucleotide sequence ID" value="XM_071059994.1"/>
</dbReference>
<feature type="compositionally biased region" description="Basic and acidic residues" evidence="2">
    <location>
        <begin position="281"/>
        <end position="294"/>
    </location>
</feature>
<evidence type="ECO:0000256" key="1">
    <source>
        <dbReference type="ARBA" id="ARBA00011353"/>
    </source>
</evidence>
<protein>
    <submittedName>
        <fullName evidence="3">Chromo domain-containing protein</fullName>
    </submittedName>
</protein>
<feature type="compositionally biased region" description="Basic residues" evidence="2">
    <location>
        <begin position="10"/>
        <end position="19"/>
    </location>
</feature>
<keyword evidence="4" id="KW-1185">Reference proteome</keyword>
<dbReference type="InterPro" id="IPR016197">
    <property type="entry name" value="Chromo-like_dom_sf"/>
</dbReference>
<feature type="compositionally biased region" description="Gly residues" evidence="2">
    <location>
        <begin position="1301"/>
        <end position="1313"/>
    </location>
</feature>
<evidence type="ECO:0000256" key="2">
    <source>
        <dbReference type="SAM" id="MobiDB-lite"/>
    </source>
</evidence>
<feature type="compositionally biased region" description="Polar residues" evidence="2">
    <location>
        <begin position="203"/>
        <end position="224"/>
    </location>
</feature>